<sequence length="291" mass="32794">MNADHALEVCRDRVAHAAETRSAIRSIWNEYIGQVPRRFVLKPGRDDDHRVVAVETFERMPVRLSTLFGEWLYELRAALDGAVYFMAVRDSGQNPPPAERGLMFPTFDDAAKFDDKGHRGRLKALSDNSFALLRQVQPFNAQPDQHGNVLWWLDELARIDRHRYGHALASHADHIRVGVSSPLVMVESFLPPNPTGPLIVDEAEPVRIIEVKAPSEWDGVDIQQHLMIDDGWSSFVDVPEWRSRAAQLLRGLSLDKRMYACEIFVLDDIIEPLVTGTASLPQPERGEDGGS</sequence>
<accession>A0A3G8JHW8</accession>
<keyword evidence="2" id="KW-1185">Reference proteome</keyword>
<organism evidence="1 2">
    <name type="scientific">Gordonia insulae</name>
    <dbReference type="NCBI Taxonomy" id="2420509"/>
    <lineage>
        <taxon>Bacteria</taxon>
        <taxon>Bacillati</taxon>
        <taxon>Actinomycetota</taxon>
        <taxon>Actinomycetes</taxon>
        <taxon>Mycobacteriales</taxon>
        <taxon>Gordoniaceae</taxon>
        <taxon>Gordonia</taxon>
    </lineage>
</organism>
<gene>
    <name evidence="1" type="ORF">D7316_00692</name>
</gene>
<dbReference type="KEGG" id="gom:D7316_00692"/>
<name>A0A3G8JHW8_9ACTN</name>
<protein>
    <submittedName>
        <fullName evidence="1">Uncharacterized protein</fullName>
    </submittedName>
</protein>
<dbReference type="AlphaFoldDB" id="A0A3G8JHW8"/>
<dbReference type="Proteomes" id="UP000271469">
    <property type="component" value="Chromosome"/>
</dbReference>
<reference evidence="1 2" key="1">
    <citation type="submission" date="2018-11" db="EMBL/GenBank/DDBJ databases">
        <title>Gordonia insulae sp. nov., isolated from an island soil.</title>
        <authorList>
            <person name="Kim Y.S."/>
            <person name="Kim S.B."/>
        </authorList>
    </citation>
    <scope>NUCLEOTIDE SEQUENCE [LARGE SCALE GENOMIC DNA]</scope>
    <source>
        <strain evidence="1 2">MMS17-SY073</strain>
    </source>
</reference>
<evidence type="ECO:0000313" key="1">
    <source>
        <dbReference type="EMBL" id="AZG44112.1"/>
    </source>
</evidence>
<proteinExistence type="predicted"/>
<dbReference type="EMBL" id="CP033972">
    <property type="protein sequence ID" value="AZG44112.1"/>
    <property type="molecule type" value="Genomic_DNA"/>
</dbReference>
<evidence type="ECO:0000313" key="2">
    <source>
        <dbReference type="Proteomes" id="UP000271469"/>
    </source>
</evidence>